<sequence length="1060" mass="118346">MINEEGTRENNLAQVVSSDPLDLSHSRSDGASTASSPHYSSCGESQLDRYCSANSALGTPSSIATFNDCFGESEFGSAKSFSGFALGDDFENFSLDGNLKVPPNRRIEFRKDRTEEGRSFLNVKSVEEGSSSCLNVDLREEDGYSSRYEHSEGEDSMSNYGTNEDEFSNNPYYRKKEDDENKNMIENPLGINSSVAFGANDWDDFEQEAGMGDLAAFMLDASVARKSFQGSDELQEEFNTFGAMAIGFPSSGESEFLEVKDIPVSEDTVEEAKCYSVNAVSSSRICDGEKYVKDIAVTKNQLHDADDDMGYLETCSVTDVFAMDPDPPVEKAPVEVGLNIVDSDRVRQHQSSEAREFIVVDESKLSERLEIDKYEAELDALDDCVHPVYYPQKTNAELYNDCKPDSPASTSESKVSTTFKSLPVPPDEFEEHPGVVEKLVAFLYLIELLVGWILWSRNKMMPELGWGSNLRGTAESVLTYYRVVICVVELEISFLRLCLVGRMKNVELNEFYDEVVHDMEEILLESVDSPGAMFSQGNRIIQPRLPLPLQDGGSNPSTSDADDAYLRSARILRIDGVEVVGAKQKKGNVSLSERLVGVKEYTVYKIRVWCGDDQWEVERRYRDFCTLYRRLKSIFSEQGWNLPPPWSSVETESRKLFGNVSPNVIAERSVLIQECLRSIICSRFSSNPPGALIWFLSPQDAFPGIPPSNTHLSQSTYFSRGQGTENISPLGKTISLIVEIRAPKSMKQLLETQHYTCAGCHKHFDEGMTLLQDFVQSFGWGKPRLCEYTGQLFCSSCHTNEMAVLPARVLHHWDFTRYPVSQLAKSYLDSIHDQPMLCVSAVNPFLFSKVPALNHVMGIRKKIGKMLPYVHCPFRMSINKGLGSRRYLLESNDFFALRDLIDLSKGAFAALPVMVETVSKKIQEHIIEQCLICCDVGVPCSARHSCIDPSSLIFPFQEGEIEKCISCGSVFHKHCFKAIANCPCGAVLRADEAMRCSNSQICGLSFGENGALDLLGKRSSSELLPGGFLSRLFSKTKQEEMEHKDNENTILMGSMPSNYL</sequence>
<name>A0A7J9HA80_9ROSI</name>
<dbReference type="Pfam" id="PF00787">
    <property type="entry name" value="PX"/>
    <property type="match status" value="1"/>
</dbReference>
<dbReference type="InterPro" id="IPR001683">
    <property type="entry name" value="PX_dom"/>
</dbReference>
<keyword evidence="4" id="KW-0862">Zinc</keyword>
<keyword evidence="2" id="KW-0677">Repeat</keyword>
<dbReference type="SMART" id="SM01175">
    <property type="entry name" value="DUF4206"/>
    <property type="match status" value="1"/>
</dbReference>
<dbReference type="Gene3D" id="3.30.1520.10">
    <property type="entry name" value="Phox-like domain"/>
    <property type="match status" value="1"/>
</dbReference>
<keyword evidence="1" id="KW-0479">Metal-binding</keyword>
<proteinExistence type="predicted"/>
<evidence type="ECO:0000256" key="2">
    <source>
        <dbReference type="ARBA" id="ARBA00022737"/>
    </source>
</evidence>
<evidence type="ECO:0000259" key="6">
    <source>
        <dbReference type="PROSITE" id="PS50195"/>
    </source>
</evidence>
<dbReference type="GO" id="GO:0005768">
    <property type="term" value="C:endosome"/>
    <property type="evidence" value="ECO:0007669"/>
    <property type="project" value="UniProtKB-ARBA"/>
</dbReference>
<dbReference type="InterPro" id="IPR036871">
    <property type="entry name" value="PX_dom_sf"/>
</dbReference>
<dbReference type="PROSITE" id="PS50195">
    <property type="entry name" value="PX"/>
    <property type="match status" value="1"/>
</dbReference>
<feature type="region of interest" description="Disordered" evidence="5">
    <location>
        <begin position="1"/>
        <end position="44"/>
    </location>
</feature>
<dbReference type="AlphaFoldDB" id="A0A7J9HA80"/>
<evidence type="ECO:0000313" key="8">
    <source>
        <dbReference type="Proteomes" id="UP000593560"/>
    </source>
</evidence>
<evidence type="ECO:0000256" key="3">
    <source>
        <dbReference type="ARBA" id="ARBA00022771"/>
    </source>
</evidence>
<dbReference type="GO" id="GO:0035091">
    <property type="term" value="F:phosphatidylinositol binding"/>
    <property type="evidence" value="ECO:0007669"/>
    <property type="project" value="InterPro"/>
</dbReference>
<protein>
    <recommendedName>
        <fullName evidence="6">PX domain-containing protein</fullName>
    </recommendedName>
</protein>
<dbReference type="GO" id="GO:0008270">
    <property type="term" value="F:zinc ion binding"/>
    <property type="evidence" value="ECO:0007669"/>
    <property type="project" value="UniProtKB-KW"/>
</dbReference>
<evidence type="ECO:0000256" key="1">
    <source>
        <dbReference type="ARBA" id="ARBA00022723"/>
    </source>
</evidence>
<evidence type="ECO:0000313" key="7">
    <source>
        <dbReference type="EMBL" id="MBA0806538.1"/>
    </source>
</evidence>
<feature type="compositionally biased region" description="Polar residues" evidence="5">
    <location>
        <begin position="29"/>
        <end position="44"/>
    </location>
</feature>
<dbReference type="Proteomes" id="UP000593560">
    <property type="component" value="Unassembled WGS sequence"/>
</dbReference>
<feature type="domain" description="PX" evidence="6">
    <location>
        <begin position="582"/>
        <end position="702"/>
    </location>
</feature>
<dbReference type="GO" id="GO:0016020">
    <property type="term" value="C:membrane"/>
    <property type="evidence" value="ECO:0007669"/>
    <property type="project" value="UniProtKB-ARBA"/>
</dbReference>
<dbReference type="EMBL" id="JABFAD010000008">
    <property type="protein sequence ID" value="MBA0806538.1"/>
    <property type="molecule type" value="Genomic_DNA"/>
</dbReference>
<keyword evidence="3" id="KW-0863">Zinc-finger</keyword>
<evidence type="ECO:0000256" key="5">
    <source>
        <dbReference type="SAM" id="MobiDB-lite"/>
    </source>
</evidence>
<reference evidence="7 8" key="1">
    <citation type="journal article" date="2019" name="Genome Biol. Evol.">
        <title>Insights into the evolution of the New World diploid cottons (Gossypium, subgenus Houzingenia) based on genome sequencing.</title>
        <authorList>
            <person name="Grover C.E."/>
            <person name="Arick M.A. 2nd"/>
            <person name="Thrash A."/>
            <person name="Conover J.L."/>
            <person name="Sanders W.S."/>
            <person name="Peterson D.G."/>
            <person name="Frelichowski J.E."/>
            <person name="Scheffler J.A."/>
            <person name="Scheffler B.E."/>
            <person name="Wendel J.F."/>
        </authorList>
    </citation>
    <scope>NUCLEOTIDE SEQUENCE [LARGE SCALE GENOMIC DNA]</scope>
    <source>
        <strain evidence="7">0</strain>
        <tissue evidence="7">Leaf</tissue>
    </source>
</reference>
<organism evidence="7 8">
    <name type="scientific">Gossypium harknessii</name>
    <dbReference type="NCBI Taxonomy" id="34285"/>
    <lineage>
        <taxon>Eukaryota</taxon>
        <taxon>Viridiplantae</taxon>
        <taxon>Streptophyta</taxon>
        <taxon>Embryophyta</taxon>
        <taxon>Tracheophyta</taxon>
        <taxon>Spermatophyta</taxon>
        <taxon>Magnoliopsida</taxon>
        <taxon>eudicotyledons</taxon>
        <taxon>Gunneridae</taxon>
        <taxon>Pentapetalae</taxon>
        <taxon>rosids</taxon>
        <taxon>malvids</taxon>
        <taxon>Malvales</taxon>
        <taxon>Malvaceae</taxon>
        <taxon>Malvoideae</taxon>
        <taxon>Gossypium</taxon>
    </lineage>
</organism>
<dbReference type="InterPro" id="IPR025258">
    <property type="entry name" value="RH_dom"/>
</dbReference>
<dbReference type="SUPFAM" id="SSF64268">
    <property type="entry name" value="PX domain"/>
    <property type="match status" value="1"/>
</dbReference>
<dbReference type="PANTHER" id="PTHR12326">
    <property type="entry name" value="PLECKSTRIN HOMOLOGY DOMAIN CONTAINING PROTEIN"/>
    <property type="match status" value="1"/>
</dbReference>
<evidence type="ECO:0000256" key="4">
    <source>
        <dbReference type="ARBA" id="ARBA00022833"/>
    </source>
</evidence>
<feature type="region of interest" description="Disordered" evidence="5">
    <location>
        <begin position="145"/>
        <end position="169"/>
    </location>
</feature>
<comment type="caution">
    <text evidence="7">The sequence shown here is derived from an EMBL/GenBank/DDBJ whole genome shotgun (WGS) entry which is preliminary data.</text>
</comment>
<dbReference type="OrthoDB" id="1918044at2759"/>
<dbReference type="CDD" id="cd06093">
    <property type="entry name" value="PX_domain"/>
    <property type="match status" value="1"/>
</dbReference>
<dbReference type="PANTHER" id="PTHR12326:SF3">
    <property type="entry name" value="DIFFERENTIALLY EXPRESSED IN FDCP 8 HOMOLOG"/>
    <property type="match status" value="1"/>
</dbReference>
<gene>
    <name evidence="7" type="ORF">Gohar_005989</name>
</gene>
<keyword evidence="8" id="KW-1185">Reference proteome</keyword>
<dbReference type="InterPro" id="IPR051366">
    <property type="entry name" value="DEF8"/>
</dbReference>
<accession>A0A7J9HA80</accession>
<dbReference type="Pfam" id="PF13901">
    <property type="entry name" value="RH_dom"/>
    <property type="match status" value="1"/>
</dbReference>